<keyword evidence="12" id="KW-1185">Reference proteome</keyword>
<reference evidence="11" key="1">
    <citation type="submission" date="2023-08" db="EMBL/GenBank/DDBJ databases">
        <authorList>
            <person name="Chen Y."/>
            <person name="Shah S."/>
            <person name="Dougan E. K."/>
            <person name="Thang M."/>
            <person name="Chan C."/>
        </authorList>
    </citation>
    <scope>NUCLEOTIDE SEQUENCE</scope>
</reference>
<dbReference type="InterPro" id="IPR008271">
    <property type="entry name" value="Ser/Thr_kinase_AS"/>
</dbReference>
<feature type="region of interest" description="Disordered" evidence="9">
    <location>
        <begin position="14"/>
        <end position="40"/>
    </location>
</feature>
<dbReference type="PROSITE" id="PS01351">
    <property type="entry name" value="MAPK"/>
    <property type="match status" value="1"/>
</dbReference>
<comment type="catalytic activity">
    <reaction evidence="8">
        <text>L-threonyl-[protein] + ATP = O-phospho-L-threonyl-[protein] + ADP + H(+)</text>
        <dbReference type="Rhea" id="RHEA:46608"/>
        <dbReference type="Rhea" id="RHEA-COMP:11060"/>
        <dbReference type="Rhea" id="RHEA-COMP:11605"/>
        <dbReference type="ChEBI" id="CHEBI:15378"/>
        <dbReference type="ChEBI" id="CHEBI:30013"/>
        <dbReference type="ChEBI" id="CHEBI:30616"/>
        <dbReference type="ChEBI" id="CHEBI:61977"/>
        <dbReference type="ChEBI" id="CHEBI:456216"/>
        <dbReference type="EC" id="2.7.11.24"/>
    </reaction>
</comment>
<keyword evidence="5 6" id="KW-0067">ATP-binding</keyword>
<comment type="activity regulation">
    <text evidence="8">Activated by threonine and tyrosine phosphorylation.</text>
</comment>
<dbReference type="Proteomes" id="UP001178507">
    <property type="component" value="Unassembled WGS sequence"/>
</dbReference>
<keyword evidence="4 8" id="KW-0418">Kinase</keyword>
<proteinExistence type="inferred from homology"/>
<dbReference type="Gene3D" id="1.10.510.10">
    <property type="entry name" value="Transferase(Phosphotransferase) domain 1"/>
    <property type="match status" value="1"/>
</dbReference>
<gene>
    <name evidence="11" type="ORF">EVOR1521_LOCUS27795</name>
</gene>
<evidence type="ECO:0000256" key="6">
    <source>
        <dbReference type="PROSITE-ProRule" id="PRU10141"/>
    </source>
</evidence>
<sequence length="425" mass="47710">MAVAVAMGDLTLLSQAGSPSRGKKGGSHLTPPGKSSPPRVIKANAWSTPDRYELRGRIGTGSYGTVREALDEEGGRMVAIKRIHSVFSNKINSKRILREVAILQRLDHPYIVRLHDVILPEEESDALYLVMELGDADLKSLCAQEVYLEELQVKFVLYHLLVGLKYLHSAGIYHRDLKPSNVLVNQDCNVKICDFGMARAVGEESYDQEPEPDKAARVMTQHVVTRFYRAPELILLEESYTEAIDMWSAGCIAVELAEMMESYSAQDRGPLFPGSTCFPLSPDWKHKKDVAFHSEGCQEQLNVIFDVIGTPSEADTSRLREEARSYIRCFHPRLGSGIQPRLPSANPGIVDVIEQLLRFNPNERASAEEALTHGIFSEIRNVSKEVVAPGYITLEFDQEPDLTEEQWRQCFQEEISGFHRARLGR</sequence>
<dbReference type="AlphaFoldDB" id="A0AA36NIV0"/>
<evidence type="ECO:0000256" key="3">
    <source>
        <dbReference type="ARBA" id="ARBA00022741"/>
    </source>
</evidence>
<evidence type="ECO:0000256" key="2">
    <source>
        <dbReference type="ARBA" id="ARBA00022679"/>
    </source>
</evidence>
<dbReference type="PROSITE" id="PS00108">
    <property type="entry name" value="PROTEIN_KINASE_ST"/>
    <property type="match status" value="1"/>
</dbReference>
<keyword evidence="1 7" id="KW-0723">Serine/threonine-protein kinase</keyword>
<dbReference type="GO" id="GO:0004707">
    <property type="term" value="F:MAP kinase activity"/>
    <property type="evidence" value="ECO:0007669"/>
    <property type="project" value="UniProtKB-EC"/>
</dbReference>
<dbReference type="InterPro" id="IPR003527">
    <property type="entry name" value="MAP_kinase_CS"/>
</dbReference>
<dbReference type="Pfam" id="PF00069">
    <property type="entry name" value="Pkinase"/>
    <property type="match status" value="1"/>
</dbReference>
<feature type="domain" description="Protein kinase" evidence="10">
    <location>
        <begin position="52"/>
        <end position="376"/>
    </location>
</feature>
<dbReference type="GO" id="GO:0005524">
    <property type="term" value="F:ATP binding"/>
    <property type="evidence" value="ECO:0007669"/>
    <property type="project" value="UniProtKB-UniRule"/>
</dbReference>
<keyword evidence="3 6" id="KW-0547">Nucleotide-binding</keyword>
<dbReference type="InterPro" id="IPR011009">
    <property type="entry name" value="Kinase-like_dom_sf"/>
</dbReference>
<dbReference type="InterPro" id="IPR017441">
    <property type="entry name" value="Protein_kinase_ATP_BS"/>
</dbReference>
<evidence type="ECO:0000256" key="4">
    <source>
        <dbReference type="ARBA" id="ARBA00022777"/>
    </source>
</evidence>
<dbReference type="EC" id="2.7.11.24" evidence="8"/>
<dbReference type="Gene3D" id="3.30.200.20">
    <property type="entry name" value="Phosphorylase Kinase, domain 1"/>
    <property type="match status" value="1"/>
</dbReference>
<name>A0AA36NIV0_9DINO</name>
<evidence type="ECO:0000259" key="10">
    <source>
        <dbReference type="PROSITE" id="PS50011"/>
    </source>
</evidence>
<dbReference type="PROSITE" id="PS00107">
    <property type="entry name" value="PROTEIN_KINASE_ATP"/>
    <property type="match status" value="1"/>
</dbReference>
<comment type="caution">
    <text evidence="11">The sequence shown here is derived from an EMBL/GenBank/DDBJ whole genome shotgun (WGS) entry which is preliminary data.</text>
</comment>
<evidence type="ECO:0000256" key="1">
    <source>
        <dbReference type="ARBA" id="ARBA00022527"/>
    </source>
</evidence>
<dbReference type="SMART" id="SM00220">
    <property type="entry name" value="S_TKc"/>
    <property type="match status" value="1"/>
</dbReference>
<evidence type="ECO:0000256" key="5">
    <source>
        <dbReference type="ARBA" id="ARBA00022840"/>
    </source>
</evidence>
<evidence type="ECO:0000313" key="11">
    <source>
        <dbReference type="EMBL" id="CAJ1405636.1"/>
    </source>
</evidence>
<dbReference type="PROSITE" id="PS50011">
    <property type="entry name" value="PROTEIN_KINASE_DOM"/>
    <property type="match status" value="1"/>
</dbReference>
<accession>A0AA36NIV0</accession>
<dbReference type="CDD" id="cd07834">
    <property type="entry name" value="STKc_MAPK"/>
    <property type="match status" value="1"/>
</dbReference>
<comment type="similarity">
    <text evidence="8">Belongs to the protein kinase superfamily. Ser/Thr protein kinase family. MAP kinase subfamily.</text>
</comment>
<keyword evidence="8" id="KW-0460">Magnesium</keyword>
<dbReference type="SUPFAM" id="SSF56112">
    <property type="entry name" value="Protein kinase-like (PK-like)"/>
    <property type="match status" value="1"/>
</dbReference>
<evidence type="ECO:0000256" key="7">
    <source>
        <dbReference type="RuleBase" id="RU000304"/>
    </source>
</evidence>
<dbReference type="InterPro" id="IPR050117">
    <property type="entry name" value="MAPK"/>
</dbReference>
<dbReference type="PANTHER" id="PTHR24055">
    <property type="entry name" value="MITOGEN-ACTIVATED PROTEIN KINASE"/>
    <property type="match status" value="1"/>
</dbReference>
<evidence type="ECO:0000256" key="8">
    <source>
        <dbReference type="RuleBase" id="RU361165"/>
    </source>
</evidence>
<feature type="binding site" evidence="6">
    <location>
        <position position="81"/>
    </location>
    <ligand>
        <name>ATP</name>
        <dbReference type="ChEBI" id="CHEBI:30616"/>
    </ligand>
</feature>
<dbReference type="EMBL" id="CAUJNA010003594">
    <property type="protein sequence ID" value="CAJ1405636.1"/>
    <property type="molecule type" value="Genomic_DNA"/>
</dbReference>
<evidence type="ECO:0000313" key="12">
    <source>
        <dbReference type="Proteomes" id="UP001178507"/>
    </source>
</evidence>
<protein>
    <recommendedName>
        <fullName evidence="8">Mitogen-activated protein kinase</fullName>
        <ecNumber evidence="8">2.7.11.24</ecNumber>
    </recommendedName>
</protein>
<dbReference type="FunFam" id="1.10.510.10:FF:000624">
    <property type="entry name" value="Mitogen-activated protein kinase"/>
    <property type="match status" value="1"/>
</dbReference>
<keyword evidence="2 8" id="KW-0808">Transferase</keyword>
<organism evidence="11 12">
    <name type="scientific">Effrenium voratum</name>
    <dbReference type="NCBI Taxonomy" id="2562239"/>
    <lineage>
        <taxon>Eukaryota</taxon>
        <taxon>Sar</taxon>
        <taxon>Alveolata</taxon>
        <taxon>Dinophyceae</taxon>
        <taxon>Suessiales</taxon>
        <taxon>Symbiodiniaceae</taxon>
        <taxon>Effrenium</taxon>
    </lineage>
</organism>
<evidence type="ECO:0000256" key="9">
    <source>
        <dbReference type="SAM" id="MobiDB-lite"/>
    </source>
</evidence>
<comment type="cofactor">
    <cofactor evidence="8">
        <name>Mg(2+)</name>
        <dbReference type="ChEBI" id="CHEBI:18420"/>
    </cofactor>
</comment>
<dbReference type="InterPro" id="IPR000719">
    <property type="entry name" value="Prot_kinase_dom"/>
</dbReference>